<sequence length="192" mass="21034">MAKPLMFFGVNLDKVNWYLVLYFLFAILFLVGSTMQLFPMGPTRAVIYCVGALLVLIFYGYRWFGKGASESLGKWPPTINTCPDYLTYVPTLPGDDTQGCVDMLGVSTNGSFKRTLPSEIIEGGNLASTQINQVIPFTSEDVTPGDTNTIQTICNLCKRMGLTWEGVYDGDVCVGISKSKIAEQEGAPQQCV</sequence>
<evidence type="ECO:0000313" key="2">
    <source>
        <dbReference type="EMBL" id="QHU12547.1"/>
    </source>
</evidence>
<keyword evidence="1" id="KW-0812">Transmembrane</keyword>
<feature type="transmembrane region" description="Helical" evidence="1">
    <location>
        <begin position="15"/>
        <end position="38"/>
    </location>
</feature>
<proteinExistence type="predicted"/>
<keyword evidence="1" id="KW-0472">Membrane</keyword>
<keyword evidence="1" id="KW-1133">Transmembrane helix</keyword>
<organism evidence="2">
    <name type="scientific">viral metagenome</name>
    <dbReference type="NCBI Taxonomy" id="1070528"/>
    <lineage>
        <taxon>unclassified sequences</taxon>
        <taxon>metagenomes</taxon>
        <taxon>organismal metagenomes</taxon>
    </lineage>
</organism>
<evidence type="ECO:0000256" key="1">
    <source>
        <dbReference type="SAM" id="Phobius"/>
    </source>
</evidence>
<reference evidence="2" key="1">
    <citation type="journal article" date="2020" name="Nature">
        <title>Giant virus diversity and host interactions through global metagenomics.</title>
        <authorList>
            <person name="Schulz F."/>
            <person name="Roux S."/>
            <person name="Paez-Espino D."/>
            <person name="Jungbluth S."/>
            <person name="Walsh D.A."/>
            <person name="Denef V.J."/>
            <person name="McMahon K.D."/>
            <person name="Konstantinidis K.T."/>
            <person name="Eloe-Fadrosh E.A."/>
            <person name="Kyrpides N.C."/>
            <person name="Woyke T."/>
        </authorList>
    </citation>
    <scope>NUCLEOTIDE SEQUENCE</scope>
    <source>
        <strain evidence="2">GVMAG-S-1101171-110</strain>
    </source>
</reference>
<protein>
    <submittedName>
        <fullName evidence="2">Uncharacterized protein</fullName>
    </submittedName>
</protein>
<name>A0A6C0K790_9ZZZZ</name>
<feature type="transmembrane region" description="Helical" evidence="1">
    <location>
        <begin position="45"/>
        <end position="64"/>
    </location>
</feature>
<dbReference type="AlphaFoldDB" id="A0A6C0K790"/>
<accession>A0A6C0K790</accession>
<dbReference type="EMBL" id="MN740802">
    <property type="protein sequence ID" value="QHU12547.1"/>
    <property type="molecule type" value="Genomic_DNA"/>
</dbReference>